<comment type="caution">
    <text evidence="8">The sequence shown here is derived from an EMBL/GenBank/DDBJ whole genome shotgun (WGS) entry which is preliminary data.</text>
</comment>
<dbReference type="FunFam" id="3.30.420.100:FF:000001">
    <property type="entry name" value="50S ribosomal protein L18"/>
    <property type="match status" value="1"/>
</dbReference>
<keyword evidence="4 7" id="KW-0689">Ribosomal protein</keyword>
<gene>
    <name evidence="7" type="primary">rplR</name>
    <name evidence="8" type="ORF">C0186_04505</name>
</gene>
<dbReference type="GO" id="GO:0003735">
    <property type="term" value="F:structural constituent of ribosome"/>
    <property type="evidence" value="ECO:0007669"/>
    <property type="project" value="InterPro"/>
</dbReference>
<organism evidence="8 9">
    <name type="scientific">Thermodesulfovibrio aggregans</name>
    <dbReference type="NCBI Taxonomy" id="86166"/>
    <lineage>
        <taxon>Bacteria</taxon>
        <taxon>Pseudomonadati</taxon>
        <taxon>Nitrospirota</taxon>
        <taxon>Thermodesulfovibrionia</taxon>
        <taxon>Thermodesulfovibrionales</taxon>
        <taxon>Thermodesulfovibrionaceae</taxon>
        <taxon>Thermodesulfovibrio</taxon>
    </lineage>
</organism>
<dbReference type="GO" id="GO:0006412">
    <property type="term" value="P:translation"/>
    <property type="evidence" value="ECO:0007669"/>
    <property type="project" value="UniProtKB-UniRule"/>
</dbReference>
<dbReference type="PANTHER" id="PTHR12899:SF3">
    <property type="entry name" value="LARGE RIBOSOMAL SUBUNIT PROTEIN UL18M"/>
    <property type="match status" value="1"/>
</dbReference>
<dbReference type="NCBIfam" id="TIGR00060">
    <property type="entry name" value="L18_bact"/>
    <property type="match status" value="1"/>
</dbReference>
<dbReference type="Proteomes" id="UP000242288">
    <property type="component" value="Unassembled WGS sequence"/>
</dbReference>
<dbReference type="HAMAP" id="MF_01337_B">
    <property type="entry name" value="Ribosomal_uL18_B"/>
    <property type="match status" value="1"/>
</dbReference>
<dbReference type="PANTHER" id="PTHR12899">
    <property type="entry name" value="39S RIBOSOMAL PROTEIN L18, MITOCHONDRIAL"/>
    <property type="match status" value="1"/>
</dbReference>
<dbReference type="SUPFAM" id="SSF53137">
    <property type="entry name" value="Translational machinery components"/>
    <property type="match status" value="1"/>
</dbReference>
<evidence type="ECO:0000256" key="3">
    <source>
        <dbReference type="ARBA" id="ARBA00022884"/>
    </source>
</evidence>
<sequence length="119" mass="13618">MRDKTELRERRRRRIRKKVFGTPDRPRLCVFRSLNHIYAQIIDDTRGHTLVSASTLDKELRDLPGHKGNKEFAAKVGELIAERAIKAGITKVVFDRAGYKYHGCVKALADAARQKGLQF</sequence>
<keyword evidence="2 7" id="KW-0699">rRNA-binding</keyword>
<accession>A0A2J6WKG9</accession>
<evidence type="ECO:0000256" key="1">
    <source>
        <dbReference type="ARBA" id="ARBA00007116"/>
    </source>
</evidence>
<evidence type="ECO:0000256" key="7">
    <source>
        <dbReference type="HAMAP-Rule" id="MF_01337"/>
    </source>
</evidence>
<comment type="similarity">
    <text evidence="1 7">Belongs to the universal ribosomal protein uL18 family.</text>
</comment>
<evidence type="ECO:0000256" key="5">
    <source>
        <dbReference type="ARBA" id="ARBA00023274"/>
    </source>
</evidence>
<comment type="function">
    <text evidence="7">This is one of the proteins that bind and probably mediate the attachment of the 5S RNA into the large ribosomal subunit, where it forms part of the central protuberance.</text>
</comment>
<evidence type="ECO:0000256" key="2">
    <source>
        <dbReference type="ARBA" id="ARBA00022730"/>
    </source>
</evidence>
<comment type="subunit">
    <text evidence="7">Part of the 50S ribosomal subunit; part of the 5S rRNA/L5/L18/L25 subcomplex. Contacts the 5S and 23S rRNAs.</text>
</comment>
<keyword evidence="3 7" id="KW-0694">RNA-binding</keyword>
<evidence type="ECO:0000256" key="4">
    <source>
        <dbReference type="ARBA" id="ARBA00022980"/>
    </source>
</evidence>
<dbReference type="EMBL" id="PNIO01000036">
    <property type="protein sequence ID" value="PMP70884.1"/>
    <property type="molecule type" value="Genomic_DNA"/>
</dbReference>
<evidence type="ECO:0000256" key="6">
    <source>
        <dbReference type="ARBA" id="ARBA00035197"/>
    </source>
</evidence>
<proteinExistence type="inferred from homology"/>
<dbReference type="CDD" id="cd00432">
    <property type="entry name" value="Ribosomal_L18_L5e"/>
    <property type="match status" value="1"/>
</dbReference>
<keyword evidence="5 7" id="KW-0687">Ribonucleoprotein</keyword>
<evidence type="ECO:0000313" key="8">
    <source>
        <dbReference type="EMBL" id="PMP70884.1"/>
    </source>
</evidence>
<evidence type="ECO:0000313" key="9">
    <source>
        <dbReference type="Proteomes" id="UP000242288"/>
    </source>
</evidence>
<dbReference type="Gene3D" id="3.30.420.100">
    <property type="match status" value="1"/>
</dbReference>
<dbReference type="InterPro" id="IPR005484">
    <property type="entry name" value="Ribosomal_uL18_bac/plant/anim"/>
</dbReference>
<dbReference type="GO" id="GO:0008097">
    <property type="term" value="F:5S rRNA binding"/>
    <property type="evidence" value="ECO:0007669"/>
    <property type="project" value="TreeGrafter"/>
</dbReference>
<protein>
    <recommendedName>
        <fullName evidence="6 7">Large ribosomal subunit protein uL18</fullName>
    </recommendedName>
</protein>
<dbReference type="InterPro" id="IPR057268">
    <property type="entry name" value="Ribosomal_L18"/>
</dbReference>
<reference evidence="8 9" key="1">
    <citation type="submission" date="2018-01" db="EMBL/GenBank/DDBJ databases">
        <title>Metagenomic assembled genomes from two thermal pools in the Uzon Caldera, Kamchatka, Russia.</title>
        <authorList>
            <person name="Wilkins L."/>
            <person name="Ettinger C."/>
        </authorList>
    </citation>
    <scope>NUCLEOTIDE SEQUENCE [LARGE SCALE GENOMIC DNA]</scope>
    <source>
        <strain evidence="8">ZAV-04</strain>
    </source>
</reference>
<dbReference type="InterPro" id="IPR004389">
    <property type="entry name" value="Ribosomal_uL18_bac-type"/>
</dbReference>
<dbReference type="GO" id="GO:0022625">
    <property type="term" value="C:cytosolic large ribosomal subunit"/>
    <property type="evidence" value="ECO:0007669"/>
    <property type="project" value="TreeGrafter"/>
</dbReference>
<dbReference type="AlphaFoldDB" id="A0A2J6WKG9"/>
<dbReference type="Pfam" id="PF00861">
    <property type="entry name" value="Ribosomal_L18p"/>
    <property type="match status" value="1"/>
</dbReference>
<name>A0A2J6WKG9_9BACT</name>